<protein>
    <recommendedName>
        <fullName evidence="4">Membrane protein 6-pyruvoyl-tetrahydropterin synthase-related domain-containing protein</fullName>
    </recommendedName>
</protein>
<accession>A0A921F862</accession>
<reference evidence="2" key="1">
    <citation type="journal article" date="2021" name="PeerJ">
        <title>Extensive microbial diversity within the chicken gut microbiome revealed by metagenomics and culture.</title>
        <authorList>
            <person name="Gilroy R."/>
            <person name="Ravi A."/>
            <person name="Getino M."/>
            <person name="Pursley I."/>
            <person name="Horton D.L."/>
            <person name="Alikhan N.F."/>
            <person name="Baker D."/>
            <person name="Gharbi K."/>
            <person name="Hall N."/>
            <person name="Watson M."/>
            <person name="Adriaenssens E.M."/>
            <person name="Foster-Nyarko E."/>
            <person name="Jarju S."/>
            <person name="Secka A."/>
            <person name="Antonio M."/>
            <person name="Oren A."/>
            <person name="Chaudhuri R.R."/>
            <person name="La Ragione R."/>
            <person name="Hildebrand F."/>
            <person name="Pallen M.J."/>
        </authorList>
    </citation>
    <scope>NUCLEOTIDE SEQUENCE</scope>
    <source>
        <strain evidence="2">CHK174-6876</strain>
    </source>
</reference>
<feature type="transmembrane region" description="Helical" evidence="1">
    <location>
        <begin position="550"/>
        <end position="571"/>
    </location>
</feature>
<gene>
    <name evidence="2" type="ORF">K8V00_05775</name>
</gene>
<keyword evidence="1" id="KW-0812">Transmembrane</keyword>
<dbReference type="Proteomes" id="UP000707535">
    <property type="component" value="Unassembled WGS sequence"/>
</dbReference>
<evidence type="ECO:0008006" key="4">
    <source>
        <dbReference type="Google" id="ProtNLM"/>
    </source>
</evidence>
<dbReference type="AlphaFoldDB" id="A0A921F862"/>
<evidence type="ECO:0000313" key="3">
    <source>
        <dbReference type="Proteomes" id="UP000707535"/>
    </source>
</evidence>
<feature type="transmembrane region" description="Helical" evidence="1">
    <location>
        <begin position="12"/>
        <end position="31"/>
    </location>
</feature>
<feature type="transmembrane region" description="Helical" evidence="1">
    <location>
        <begin position="181"/>
        <end position="211"/>
    </location>
</feature>
<name>A0A921F862_9LACO</name>
<keyword evidence="1" id="KW-0472">Membrane</keyword>
<proteinExistence type="predicted"/>
<comment type="caution">
    <text evidence="2">The sequence shown here is derived from an EMBL/GenBank/DDBJ whole genome shotgun (WGS) entry which is preliminary data.</text>
</comment>
<sequence length="575" mass="65950">MVRIKNMSKYKIPFIIVFFMVLSFLIVVPLSQYGRIALTADGGFHFSRVEEIYRNLKSGTFFTFVSTRTFHHSGVGSFLFYPSVFLYPWAFLRFFFNPINSFYVWYGLMTFLTFIISFSSMLSFSKNIKRSIFFAIIYVFAGYHLYLGMWSYVLGEFIAATFLPLAFIGFYHVFWGDYKKWYWLSIGVSLIAYSHLLSLVITIFIFSILVLSKIIVTRKIHRHRIIALGKSILLASGLSAWLLVPFITDYLGSSIVQPAPGLEFIASPSDLFLRSISNLANTQYSIGFVLLFATLFGWIFVKRESGKEKTIYSIGVILLFISTSFFPWNYLEKTMFATIQFPYRLLSFGSLFMAVTASMIIVKLIFSFSKTNGIFVSLGIILFMFGGYLSSQQEKVSQIKTQSALYLKSAPKTADFTALPEVAQVDNRNYNQIFSYSVRFGETDYYPKTWASNEANPVRNKHVQSILKQRVFVDGRDVTYHLESGPNVLKYNVALKKATKINLPAIRYKRIVAYVNGHRKKIITNKRGTVTVKGVKGQNRIKIKYEPSVAYYYLFSIMVLCWLGMGTIQLIKLKG</sequence>
<feature type="transmembrane region" description="Helical" evidence="1">
    <location>
        <begin position="232"/>
        <end position="252"/>
    </location>
</feature>
<feature type="transmembrane region" description="Helical" evidence="1">
    <location>
        <begin position="310"/>
        <end position="331"/>
    </location>
</feature>
<feature type="transmembrane region" description="Helical" evidence="1">
    <location>
        <begin position="343"/>
        <end position="366"/>
    </location>
</feature>
<organism evidence="2 3">
    <name type="scientific">Ligilactobacillus acidipiscis</name>
    <dbReference type="NCBI Taxonomy" id="89059"/>
    <lineage>
        <taxon>Bacteria</taxon>
        <taxon>Bacillati</taxon>
        <taxon>Bacillota</taxon>
        <taxon>Bacilli</taxon>
        <taxon>Lactobacillales</taxon>
        <taxon>Lactobacillaceae</taxon>
        <taxon>Ligilactobacillus</taxon>
    </lineage>
</organism>
<feature type="transmembrane region" description="Helical" evidence="1">
    <location>
        <begin position="282"/>
        <end position="301"/>
    </location>
</feature>
<feature type="transmembrane region" description="Helical" evidence="1">
    <location>
        <begin position="78"/>
        <end position="96"/>
    </location>
</feature>
<evidence type="ECO:0000313" key="2">
    <source>
        <dbReference type="EMBL" id="HJE97111.1"/>
    </source>
</evidence>
<feature type="transmembrane region" description="Helical" evidence="1">
    <location>
        <begin position="157"/>
        <end position="175"/>
    </location>
</feature>
<evidence type="ECO:0000256" key="1">
    <source>
        <dbReference type="SAM" id="Phobius"/>
    </source>
</evidence>
<dbReference type="EMBL" id="DYXG01000057">
    <property type="protein sequence ID" value="HJE97111.1"/>
    <property type="molecule type" value="Genomic_DNA"/>
</dbReference>
<reference evidence="2" key="2">
    <citation type="submission" date="2021-09" db="EMBL/GenBank/DDBJ databases">
        <authorList>
            <person name="Gilroy R."/>
        </authorList>
    </citation>
    <scope>NUCLEOTIDE SEQUENCE</scope>
    <source>
        <strain evidence="2">CHK174-6876</strain>
    </source>
</reference>
<feature type="transmembrane region" description="Helical" evidence="1">
    <location>
        <begin position="103"/>
        <end position="125"/>
    </location>
</feature>
<feature type="transmembrane region" description="Helical" evidence="1">
    <location>
        <begin position="131"/>
        <end position="150"/>
    </location>
</feature>
<keyword evidence="1" id="KW-1133">Transmembrane helix</keyword>